<keyword evidence="3" id="KW-1185">Reference proteome</keyword>
<keyword evidence="1" id="KW-1133">Transmembrane helix</keyword>
<name>A0ABX1X1E6_9BACT</name>
<evidence type="ECO:0000313" key="2">
    <source>
        <dbReference type="EMBL" id="NOU61951.1"/>
    </source>
</evidence>
<keyword evidence="1" id="KW-0812">Transmembrane</keyword>
<feature type="transmembrane region" description="Helical" evidence="1">
    <location>
        <begin position="7"/>
        <end position="25"/>
    </location>
</feature>
<reference evidence="2 3" key="1">
    <citation type="submission" date="2018-12" db="EMBL/GenBank/DDBJ databases">
        <title>Marinifilum JC070 sp. nov., a marine bacterium isolated from Yongle Blue Hole in the South China Sea.</title>
        <authorList>
            <person name="Fu T."/>
        </authorList>
    </citation>
    <scope>NUCLEOTIDE SEQUENCE [LARGE SCALE GENOMIC DNA]</scope>
    <source>
        <strain evidence="2 3">JC070</strain>
    </source>
</reference>
<gene>
    <name evidence="2" type="ORF">ELS83_19310</name>
</gene>
<evidence type="ECO:0000313" key="3">
    <source>
        <dbReference type="Proteomes" id="UP000732105"/>
    </source>
</evidence>
<dbReference type="Proteomes" id="UP000732105">
    <property type="component" value="Unassembled WGS sequence"/>
</dbReference>
<accession>A0ABX1X1E6</accession>
<sequence length="123" mass="14134">MFGLKKHIAILLFGIFFFPLAYQPWHVIVHHSQDSQCHHACCHSKGAKKTCDFGHWLASKVEKQESCPVCEYHFPINIIPELNLFKPKNPNLDRNLFELETSIALQQIDSRKSPRAPPLSIKS</sequence>
<evidence type="ECO:0008006" key="4">
    <source>
        <dbReference type="Google" id="ProtNLM"/>
    </source>
</evidence>
<organism evidence="2 3">
    <name type="scientific">Marinifilum caeruleilacunae</name>
    <dbReference type="NCBI Taxonomy" id="2499076"/>
    <lineage>
        <taxon>Bacteria</taxon>
        <taxon>Pseudomonadati</taxon>
        <taxon>Bacteroidota</taxon>
        <taxon>Bacteroidia</taxon>
        <taxon>Marinilabiliales</taxon>
        <taxon>Marinifilaceae</taxon>
    </lineage>
</organism>
<proteinExistence type="predicted"/>
<evidence type="ECO:0000256" key="1">
    <source>
        <dbReference type="SAM" id="Phobius"/>
    </source>
</evidence>
<protein>
    <recommendedName>
        <fullName evidence="4">DUF2946 domain-containing protein</fullName>
    </recommendedName>
</protein>
<dbReference type="EMBL" id="RZNH01000047">
    <property type="protein sequence ID" value="NOU61951.1"/>
    <property type="molecule type" value="Genomic_DNA"/>
</dbReference>
<keyword evidence="1" id="KW-0472">Membrane</keyword>
<comment type="caution">
    <text evidence="2">The sequence shown here is derived from an EMBL/GenBank/DDBJ whole genome shotgun (WGS) entry which is preliminary data.</text>
</comment>
<dbReference type="RefSeq" id="WP_171597211.1">
    <property type="nucleotide sequence ID" value="NZ_RZNH01000047.1"/>
</dbReference>